<sequence>MDCSEIDAQLRTLEEAKDLLEKNITDGEALLALNKEFKRATAKGKPKTITTYTGDKIELAPGDWIKRAEDLAVRAGSAEIREMVLQGFMGREGKGLKPDGRRGAMINYSQFAPSKANITAILEVLGVMRQDSDKGKALTAKFTEQVALREILSISKNFGANPREVFAYAQRQLKGIERLPATAVMVQRGKLETAAQMADAIEEIADVIKVTGAVPDDLKIQMGNVMRWAAAYESLDAAVATKVGQALRSRQYGDALDDALGQLDDKRLLDLAKDLDFDEFPAGSLGAQVIEAIENGDPQKLKKIATAKRIMSVNRTPNNRPDFLVGVEILNNYRKDNLFSSLSTWLIRNPMAVLINFNYGMEDLFEGMYRQGVGDGLKATAHAQKMAWRGYQTAWHNASNHFLYGDAKFSVKNMTEVAADQAADLRQQQWDNMNQAWEQFTRVRSWTPVLNQAVGLNNMLNAGTRLVIGGAIQKMSGGTVDAGYYASFRALGAFDEGLRKMSFDWKVNHEAYLRAANEANSQADFEGLTRSQWIEKRAESLAETAVFSGLMTDDDLAKLRTRQVGSGPEGSMNIDPDELRLKMFNDLNGVPNPADELGAIGVKRGDDITGTGSFNDPLNQGIQRLRSNPVAGWLVPVWKTPANMIGYAMNRDVMGRVVRQVAMEIANKSGKADISPELLAVSRARTTVSLGLFMGTSLLWQGGVLNDGGTAYGDSNQRERESRNRVPYSLNIGGEEYGMKVNVNSIDFFDIMMAQADLMRAFQTARISGDTFGNGVGLVMRAYAGLMGRKSSLKGLNDLFSFMSDPDDQWKGASLASSMVSGLMPYDGLQGNIIRSQRGPVGRLKDRRYLTPDEARALGQDPVAPLIQNIRGLIDNATKNNVLSFATKPQFEKDWTGTPIETVRGLPQDYAAPFSAQRKPKDATWRWIEKHGFMVKPRPSGDVTSAVARLAGVSAEMRMTDDEELVYREAFHSRKGEMDPDLLVGDTTKPGAGGMPTALSNLGGIGQYVQGRTFKEALTALRLDERYAAMLTSTTNNPSRVMVNKEGEQPNILESLDARKDRFKDPYKVYGPIQKIIDYYDQQGLVIMATETESFRERLALMAKQQSANVMEGLQMSPMGIGRQ</sequence>
<name>A0A6S4PAU3_9CAUD</name>
<dbReference type="Proteomes" id="UP000504725">
    <property type="component" value="Segment"/>
</dbReference>
<evidence type="ECO:0000256" key="1">
    <source>
        <dbReference type="SAM" id="Coils"/>
    </source>
</evidence>
<keyword evidence="1" id="KW-0175">Coiled coil</keyword>
<dbReference type="KEGG" id="vg:55412228"/>
<reference evidence="2 3" key="1">
    <citation type="journal article" date="2013" name="PLoS Genet.">
        <title>Expanding the Marine Virosphere Using Metagenomics.</title>
        <authorList>
            <person name="Mizuno C.M."/>
            <person name="Rodriguez-Valera F."/>
            <person name="Kimes N.E."/>
            <person name="Ghai R."/>
        </authorList>
    </citation>
    <scope>NUCLEOTIDE SEQUENCE [LARGE SCALE GENOMIC DNA]</scope>
    <source>
        <strain evidence="2">UvMED-CGR-U-MedDCM-OCT-S38-C3</strain>
    </source>
</reference>
<keyword evidence="3" id="KW-1185">Reference proteome</keyword>
<accession>A0A6S4PAU3</accession>
<organism evidence="2 3">
    <name type="scientific">uncultured phage_MedDCM-OCT-S38-C3</name>
    <dbReference type="NCBI Taxonomy" id="2740803"/>
    <lineage>
        <taxon>Viruses</taxon>
        <taxon>Duplodnaviria</taxon>
        <taxon>Heunggongvirae</taxon>
        <taxon>Uroviricota</taxon>
        <taxon>Caudoviricetes</taxon>
        <taxon>Autographivirales</taxon>
        <taxon>Stopalavirus</taxon>
        <taxon>Stopalavirus S38C3</taxon>
    </lineage>
</organism>
<dbReference type="GeneID" id="55412228"/>
<proteinExistence type="predicted"/>
<feature type="coiled-coil region" evidence="1">
    <location>
        <begin position="3"/>
        <end position="30"/>
    </location>
</feature>
<evidence type="ECO:0000313" key="3">
    <source>
        <dbReference type="Proteomes" id="UP000504725"/>
    </source>
</evidence>
<evidence type="ECO:0000313" key="2">
    <source>
        <dbReference type="EMBL" id="BAQ94450.1"/>
    </source>
</evidence>
<protein>
    <submittedName>
        <fullName evidence="2">Uncharacterized protein</fullName>
    </submittedName>
</protein>
<dbReference type="RefSeq" id="YP_009777947.1">
    <property type="nucleotide sequence ID" value="NC_047707.1"/>
</dbReference>
<dbReference type="EMBL" id="AP013548">
    <property type="protein sequence ID" value="BAQ94450.1"/>
    <property type="molecule type" value="Genomic_DNA"/>
</dbReference>